<keyword evidence="2" id="KW-1185">Reference proteome</keyword>
<dbReference type="EnsemblPlants" id="novel_model_2833_5bd9a17a">
    <property type="protein sequence ID" value="cds.novel_model_2833_5bd9a17a"/>
    <property type="gene ID" value="novel_gene_1518_5bd9a17a"/>
</dbReference>
<reference evidence="1" key="2">
    <citation type="submission" date="2021-03" db="UniProtKB">
        <authorList>
            <consortium name="EnsemblPlants"/>
        </authorList>
    </citation>
    <scope>IDENTIFICATION</scope>
</reference>
<name>A0A803QY88_CANSA</name>
<dbReference type="Proteomes" id="UP000596661">
    <property type="component" value="Chromosome 3"/>
</dbReference>
<reference evidence="1" key="1">
    <citation type="submission" date="2018-11" db="EMBL/GenBank/DDBJ databases">
        <authorList>
            <person name="Grassa J C."/>
        </authorList>
    </citation>
    <scope>NUCLEOTIDE SEQUENCE [LARGE SCALE GENOMIC DNA]</scope>
</reference>
<dbReference type="AlphaFoldDB" id="A0A803QY88"/>
<protein>
    <submittedName>
        <fullName evidence="1">Uncharacterized protein</fullName>
    </submittedName>
</protein>
<accession>A0A803QY88</accession>
<dbReference type="Gramene" id="novel_model_2833_5bd9a17a">
    <property type="protein sequence ID" value="cds.novel_model_2833_5bd9a17a"/>
    <property type="gene ID" value="novel_gene_1518_5bd9a17a"/>
</dbReference>
<evidence type="ECO:0000313" key="1">
    <source>
        <dbReference type="EnsemblPlants" id="cds.novel_model_2833_5bd9a17a"/>
    </source>
</evidence>
<sequence>MPNHSNDASVSPNHGSLCYEHHISSISTYTVNCLVLFSSTKGIEESESPIMANREEEEEKVWFAIISLLIY</sequence>
<evidence type="ECO:0000313" key="2">
    <source>
        <dbReference type="Proteomes" id="UP000596661"/>
    </source>
</evidence>
<organism evidence="1 2">
    <name type="scientific">Cannabis sativa</name>
    <name type="common">Hemp</name>
    <name type="synonym">Marijuana</name>
    <dbReference type="NCBI Taxonomy" id="3483"/>
    <lineage>
        <taxon>Eukaryota</taxon>
        <taxon>Viridiplantae</taxon>
        <taxon>Streptophyta</taxon>
        <taxon>Embryophyta</taxon>
        <taxon>Tracheophyta</taxon>
        <taxon>Spermatophyta</taxon>
        <taxon>Magnoliopsida</taxon>
        <taxon>eudicotyledons</taxon>
        <taxon>Gunneridae</taxon>
        <taxon>Pentapetalae</taxon>
        <taxon>rosids</taxon>
        <taxon>fabids</taxon>
        <taxon>Rosales</taxon>
        <taxon>Cannabaceae</taxon>
        <taxon>Cannabis</taxon>
    </lineage>
</organism>
<proteinExistence type="predicted"/>
<dbReference type="EMBL" id="UZAU01000251">
    <property type="status" value="NOT_ANNOTATED_CDS"/>
    <property type="molecule type" value="Genomic_DNA"/>
</dbReference>